<dbReference type="PANTHER" id="PTHR47182">
    <property type="entry name" value="CELL WALL ALPHA-1,3-GLUCAN SYNTHASE AGS1-RELATED"/>
    <property type="match status" value="1"/>
</dbReference>
<feature type="compositionally biased region" description="Low complexity" evidence="4">
    <location>
        <begin position="665"/>
        <end position="674"/>
    </location>
</feature>
<feature type="transmembrane region" description="Helical" evidence="5">
    <location>
        <begin position="859"/>
        <end position="880"/>
    </location>
</feature>
<accession>A0A2J6R554</accession>
<dbReference type="OrthoDB" id="512920at2759"/>
<dbReference type="GO" id="GO:0070600">
    <property type="term" value="P:fungal-type cell wall (1-&gt;3)-alpha-glucan biosynthetic process"/>
    <property type="evidence" value="ECO:0007669"/>
    <property type="project" value="TreeGrafter"/>
</dbReference>
<keyword evidence="7" id="KW-0808">Transferase</keyword>
<dbReference type="AlphaFoldDB" id="A0A2J6R554"/>
<comment type="similarity">
    <text evidence="1">Belongs to the glycosyltransferase group 1 family.</text>
</comment>
<dbReference type="SUPFAM" id="SSF53756">
    <property type="entry name" value="UDP-Glycosyltransferase/glycogen phosphorylase"/>
    <property type="match status" value="1"/>
</dbReference>
<feature type="domain" description="Cell wall alpha-1,3-glucan synthase Mok11-14/Ags1-like transmembrane" evidence="6">
    <location>
        <begin position="727"/>
        <end position="889"/>
    </location>
</feature>
<dbReference type="GO" id="GO:0047657">
    <property type="term" value="F:alpha-1,3-glucan synthase activity"/>
    <property type="evidence" value="ECO:0007669"/>
    <property type="project" value="UniProtKB-EC"/>
</dbReference>
<keyword evidence="8" id="KW-1185">Reference proteome</keyword>
<dbReference type="InterPro" id="IPR058655">
    <property type="entry name" value="Mok11-14/Ags1-like"/>
</dbReference>
<feature type="region of interest" description="Disordered" evidence="4">
    <location>
        <begin position="665"/>
        <end position="686"/>
    </location>
</feature>
<evidence type="ECO:0000256" key="1">
    <source>
        <dbReference type="ARBA" id="ARBA00006122"/>
    </source>
</evidence>
<keyword evidence="5" id="KW-0472">Membrane</keyword>
<evidence type="ECO:0000256" key="4">
    <source>
        <dbReference type="SAM" id="MobiDB-lite"/>
    </source>
</evidence>
<dbReference type="Pfam" id="PF26127">
    <property type="entry name" value="12TM_Mok13"/>
    <property type="match status" value="1"/>
</dbReference>
<name>A0A2J6R554_HYAVF</name>
<sequence>MWLVPVLTGILGVWAYVRFFYQVKLNRKGISYKVSSIKDSVGKFFKINIGKKLDSDFSGSMYEQNTADISTAMAAEEAGNDSRRTVLIATIEYDIEDWNIKVKIGGLGVMAQLMGKVLGFQDLIWVVPCVGGIVYPRAESAESMYITILGGLYEVRVQYHKLRNITYVLLDAPIFRAQTKLEPYPARMDDLTSAVYYSTWNQCIAHARYPIFWGLDHIGQLPNPDPSDTAEFNHKLHDSTTLEIDESFEDERPVLRRQAQEWAGLDLDPEAELMVFVGKWSMQKGIDLIADVMPSILEERPHVQLICVGPVIDLYGKFAALKLDVMMKKYPGRVYSKLEFTALPPFIFSGAEFALIPSRDEPFGLVAVEFGRKGALGIGARVGGLGQMPGWCFTIESPQTAHLLQQFRKAIKNALTSHTQSRREMRATSAKQRFPVAEWIKSLRTLQSTAIDIHHKENPTWQQMVGNKSARNSRIFSKSGGSTPARNSRYEKTHKYTGSGVTNVTTTQIINEEESLEEIDSCPEPPLSQDAASVNNDTSLKRTESLQAPEIEISTSSKLVKHRIEQKLALAAYIKSKPVASTVSLSSITDSSQGFELQKVDQDFTDSRGDYYNLFQKNLQKLNGDASTSFLCIEEYLIKSEREWYGQYKSAKLGRFSVTERVNSSTSATSQSQNEDSIVASEPASYQTDRSQATDLSIAHVIARTEKYLDHWHLGEGYKPPTGLKLFMQLKVGDWPVYTLFMALGQIIATSSYRITLISGTIGQRAEKLYVIASIYLATSACWWVMYRTMKSVYVLSIPFLFYGLAFFLLGLAPFARNADQRGWMQNVATAMYAVASSSGSIFFALNFGDEGGSTVKSWVFRACIIQGTQQIYVCVLWAWGTYLTTSISNNIVP</sequence>
<comment type="catalytic activity">
    <reaction evidence="3">
        <text>[(1-&gt;3)-alpha-D-glucosyl](n) + UDP-alpha-D-glucose = [(1-&gt;3)-alpha-D-glucosyl](n+1) + UDP + H(+)</text>
        <dbReference type="Rhea" id="RHEA:19749"/>
        <dbReference type="Rhea" id="RHEA-COMP:11150"/>
        <dbReference type="Rhea" id="RHEA-COMP:11151"/>
        <dbReference type="ChEBI" id="CHEBI:15378"/>
        <dbReference type="ChEBI" id="CHEBI:28100"/>
        <dbReference type="ChEBI" id="CHEBI:58223"/>
        <dbReference type="ChEBI" id="CHEBI:58885"/>
        <dbReference type="EC" id="2.4.1.183"/>
    </reaction>
</comment>
<dbReference type="PANTHER" id="PTHR47182:SF2">
    <property type="entry name" value="CELL WALL ALPHA-1,3-GLUCAN SYNTHASE AGS1"/>
    <property type="match status" value="1"/>
</dbReference>
<evidence type="ECO:0000256" key="3">
    <source>
        <dbReference type="ARBA" id="ARBA00048960"/>
    </source>
</evidence>
<dbReference type="EMBL" id="KZ613955">
    <property type="protein sequence ID" value="PMD33642.1"/>
    <property type="molecule type" value="Genomic_DNA"/>
</dbReference>
<dbReference type="Gene3D" id="3.40.50.2000">
    <property type="entry name" value="Glycogen Phosphorylase B"/>
    <property type="match status" value="2"/>
</dbReference>
<dbReference type="EC" id="2.4.1.183" evidence="2"/>
<dbReference type="GO" id="GO:0009277">
    <property type="term" value="C:fungal-type cell wall"/>
    <property type="evidence" value="ECO:0007669"/>
    <property type="project" value="TreeGrafter"/>
</dbReference>
<feature type="transmembrane region" description="Helical" evidence="5">
    <location>
        <begin position="793"/>
        <end position="816"/>
    </location>
</feature>
<feature type="transmembrane region" description="Helical" evidence="5">
    <location>
        <begin position="735"/>
        <end position="757"/>
    </location>
</feature>
<dbReference type="Proteomes" id="UP000235786">
    <property type="component" value="Unassembled WGS sequence"/>
</dbReference>
<keyword evidence="5" id="KW-1133">Transmembrane helix</keyword>
<evidence type="ECO:0000256" key="5">
    <source>
        <dbReference type="SAM" id="Phobius"/>
    </source>
</evidence>
<gene>
    <name evidence="7" type="ORF">L207DRAFT_639057</name>
</gene>
<feature type="region of interest" description="Disordered" evidence="4">
    <location>
        <begin position="515"/>
        <end position="534"/>
    </location>
</feature>
<dbReference type="FunFam" id="3.40.50.2000:FF:000052">
    <property type="entry name" value="Alpha-1,3-glucan synthase Ags2"/>
    <property type="match status" value="1"/>
</dbReference>
<keyword evidence="5" id="KW-0812">Transmembrane</keyword>
<feature type="transmembrane region" description="Helical" evidence="5">
    <location>
        <begin position="828"/>
        <end position="847"/>
    </location>
</feature>
<protein>
    <recommendedName>
        <fullName evidence="2">alpha-1,3-glucan synthase</fullName>
        <ecNumber evidence="2">2.4.1.183</ecNumber>
    </recommendedName>
</protein>
<evidence type="ECO:0000313" key="8">
    <source>
        <dbReference type="Proteomes" id="UP000235786"/>
    </source>
</evidence>
<proteinExistence type="inferred from homology"/>
<evidence type="ECO:0000259" key="6">
    <source>
        <dbReference type="Pfam" id="PF26127"/>
    </source>
</evidence>
<evidence type="ECO:0000256" key="2">
    <source>
        <dbReference type="ARBA" id="ARBA00012688"/>
    </source>
</evidence>
<organism evidence="7 8">
    <name type="scientific">Hyaloscypha variabilis (strain UAMH 11265 / GT02V1 / F)</name>
    <name type="common">Meliniomyces variabilis</name>
    <dbReference type="NCBI Taxonomy" id="1149755"/>
    <lineage>
        <taxon>Eukaryota</taxon>
        <taxon>Fungi</taxon>
        <taxon>Dikarya</taxon>
        <taxon>Ascomycota</taxon>
        <taxon>Pezizomycotina</taxon>
        <taxon>Leotiomycetes</taxon>
        <taxon>Helotiales</taxon>
        <taxon>Hyaloscyphaceae</taxon>
        <taxon>Hyaloscypha</taxon>
        <taxon>Hyaloscypha variabilis</taxon>
    </lineage>
</organism>
<reference evidence="7 8" key="1">
    <citation type="submission" date="2016-04" db="EMBL/GenBank/DDBJ databases">
        <title>A degradative enzymes factory behind the ericoid mycorrhizal symbiosis.</title>
        <authorList>
            <consortium name="DOE Joint Genome Institute"/>
            <person name="Martino E."/>
            <person name="Morin E."/>
            <person name="Grelet G."/>
            <person name="Kuo A."/>
            <person name="Kohler A."/>
            <person name="Daghino S."/>
            <person name="Barry K."/>
            <person name="Choi C."/>
            <person name="Cichocki N."/>
            <person name="Clum A."/>
            <person name="Copeland A."/>
            <person name="Hainaut M."/>
            <person name="Haridas S."/>
            <person name="Labutti K."/>
            <person name="Lindquist E."/>
            <person name="Lipzen A."/>
            <person name="Khouja H.-R."/>
            <person name="Murat C."/>
            <person name="Ohm R."/>
            <person name="Olson A."/>
            <person name="Spatafora J."/>
            <person name="Veneault-Fourrey C."/>
            <person name="Henrissat B."/>
            <person name="Grigoriev I."/>
            <person name="Martin F."/>
            <person name="Perotto S."/>
        </authorList>
    </citation>
    <scope>NUCLEOTIDE SEQUENCE [LARGE SCALE GENOMIC DNA]</scope>
    <source>
        <strain evidence="7 8">F</strain>
    </source>
</reference>
<dbReference type="InterPro" id="IPR058654">
    <property type="entry name" value="Mok11-14/Ags1-like_TM"/>
</dbReference>
<dbReference type="STRING" id="1149755.A0A2J6R554"/>
<feature type="transmembrane region" description="Helical" evidence="5">
    <location>
        <begin position="769"/>
        <end position="787"/>
    </location>
</feature>
<evidence type="ECO:0000313" key="7">
    <source>
        <dbReference type="EMBL" id="PMD33642.1"/>
    </source>
</evidence>